<evidence type="ECO:0000313" key="1">
    <source>
        <dbReference type="EMBL" id="KRX13078.1"/>
    </source>
</evidence>
<protein>
    <submittedName>
        <fullName evidence="1">Uncharacterized protein</fullName>
    </submittedName>
</protein>
<keyword evidence="2" id="KW-1185">Reference proteome</keyword>
<dbReference type="OrthoDB" id="5913102at2759"/>
<reference evidence="1 2" key="1">
    <citation type="submission" date="2015-01" db="EMBL/GenBank/DDBJ databases">
        <title>Evolution of Trichinella species and genotypes.</title>
        <authorList>
            <person name="Korhonen P.K."/>
            <person name="Edoardo P."/>
            <person name="Giuseppe L.R."/>
            <person name="Gasser R.B."/>
        </authorList>
    </citation>
    <scope>NUCLEOTIDE SEQUENCE [LARGE SCALE GENOMIC DNA]</scope>
    <source>
        <strain evidence="1">ISS37</strain>
    </source>
</reference>
<name>A0A0V0RF10_9BILA</name>
<organism evidence="1 2">
    <name type="scientific">Trichinella nelsoni</name>
    <dbReference type="NCBI Taxonomy" id="6336"/>
    <lineage>
        <taxon>Eukaryota</taxon>
        <taxon>Metazoa</taxon>
        <taxon>Ecdysozoa</taxon>
        <taxon>Nematoda</taxon>
        <taxon>Enoplea</taxon>
        <taxon>Dorylaimia</taxon>
        <taxon>Trichinellida</taxon>
        <taxon>Trichinellidae</taxon>
        <taxon>Trichinella</taxon>
    </lineage>
</organism>
<dbReference type="InterPro" id="IPR006594">
    <property type="entry name" value="LisH"/>
</dbReference>
<comment type="caution">
    <text evidence="1">The sequence shown here is derived from an EMBL/GenBank/DDBJ whole genome shotgun (WGS) entry which is preliminary data.</text>
</comment>
<dbReference type="Proteomes" id="UP000054630">
    <property type="component" value="Unassembled WGS sequence"/>
</dbReference>
<dbReference type="Pfam" id="PF08513">
    <property type="entry name" value="LisH"/>
    <property type="match status" value="1"/>
</dbReference>
<proteinExistence type="predicted"/>
<accession>A0A0V0RF10</accession>
<dbReference type="AlphaFoldDB" id="A0A0V0RF10"/>
<evidence type="ECO:0000313" key="2">
    <source>
        <dbReference type="Proteomes" id="UP000054630"/>
    </source>
</evidence>
<dbReference type="Gene3D" id="1.20.960.30">
    <property type="match status" value="1"/>
</dbReference>
<gene>
    <name evidence="1" type="ORF">T07_6881</name>
</gene>
<dbReference type="EMBL" id="JYDL01000225">
    <property type="protein sequence ID" value="KRX13078.1"/>
    <property type="molecule type" value="Genomic_DNA"/>
</dbReference>
<sequence>MPPDELNRIINRTDMLYLIYRYMVEFDHQDAASELKRHIRVTHEMAAVPKGALMSLVKFGLMTIGAEMRAYSDCDITLPPLINDYQYVQSSRAVVNTDEVKPEADANADSGT</sequence>